<evidence type="ECO:0000256" key="1">
    <source>
        <dbReference type="SAM" id="Phobius"/>
    </source>
</evidence>
<accession>A0ABP8QWL0</accession>
<sequence length="201" mass="22575">MTESKFTEAGFNARFNKTESTKYGIVLGVISLVLGILVLYISKAVQSFWVLTALSFGINTILYMVIALFFTYSLRKRNGGIWNFSIALKSTFLMLLISTVIATLSTMLYVHVINPGIQEDVLRNTINLTIEQMENSGVENEVIDSRVAALEEQMNAIGHISFKDVFRGLMISILMQFIFSLILAAITRNEKLLQTNKMTNN</sequence>
<keyword evidence="3" id="KW-1185">Reference proteome</keyword>
<dbReference type="Pfam" id="PF13858">
    <property type="entry name" value="DUF4199"/>
    <property type="match status" value="1"/>
</dbReference>
<gene>
    <name evidence="2" type="ORF">GCM10023173_05240</name>
</gene>
<keyword evidence="1" id="KW-1133">Transmembrane helix</keyword>
<evidence type="ECO:0008006" key="4">
    <source>
        <dbReference type="Google" id="ProtNLM"/>
    </source>
</evidence>
<dbReference type="RefSeq" id="WP_345064320.1">
    <property type="nucleotide sequence ID" value="NZ_BAABGR010000006.1"/>
</dbReference>
<organism evidence="2 3">
    <name type="scientific">Sphingobacterium thermophilum</name>
    <dbReference type="NCBI Taxonomy" id="768534"/>
    <lineage>
        <taxon>Bacteria</taxon>
        <taxon>Pseudomonadati</taxon>
        <taxon>Bacteroidota</taxon>
        <taxon>Sphingobacteriia</taxon>
        <taxon>Sphingobacteriales</taxon>
        <taxon>Sphingobacteriaceae</taxon>
        <taxon>Sphingobacterium</taxon>
    </lineage>
</organism>
<evidence type="ECO:0000313" key="2">
    <source>
        <dbReference type="EMBL" id="GAA4511904.1"/>
    </source>
</evidence>
<feature type="transmembrane region" description="Helical" evidence="1">
    <location>
        <begin position="92"/>
        <end position="113"/>
    </location>
</feature>
<feature type="transmembrane region" description="Helical" evidence="1">
    <location>
        <begin position="48"/>
        <end position="72"/>
    </location>
</feature>
<protein>
    <recommendedName>
        <fullName evidence="4">DUF4199 domain-containing protein</fullName>
    </recommendedName>
</protein>
<keyword evidence="1" id="KW-0472">Membrane</keyword>
<proteinExistence type="predicted"/>
<keyword evidence="1" id="KW-0812">Transmembrane</keyword>
<feature type="transmembrane region" description="Helical" evidence="1">
    <location>
        <begin position="165"/>
        <end position="187"/>
    </location>
</feature>
<evidence type="ECO:0000313" key="3">
    <source>
        <dbReference type="Proteomes" id="UP001500394"/>
    </source>
</evidence>
<feature type="transmembrane region" description="Helical" evidence="1">
    <location>
        <begin position="23"/>
        <end position="42"/>
    </location>
</feature>
<dbReference type="EMBL" id="BAABGR010000006">
    <property type="protein sequence ID" value="GAA4511904.1"/>
    <property type="molecule type" value="Genomic_DNA"/>
</dbReference>
<name>A0ABP8QWL0_9SPHI</name>
<reference evidence="3" key="1">
    <citation type="journal article" date="2019" name="Int. J. Syst. Evol. Microbiol.">
        <title>The Global Catalogue of Microorganisms (GCM) 10K type strain sequencing project: providing services to taxonomists for standard genome sequencing and annotation.</title>
        <authorList>
            <consortium name="The Broad Institute Genomics Platform"/>
            <consortium name="The Broad Institute Genome Sequencing Center for Infectious Disease"/>
            <person name="Wu L."/>
            <person name="Ma J."/>
        </authorList>
    </citation>
    <scope>NUCLEOTIDE SEQUENCE [LARGE SCALE GENOMIC DNA]</scope>
    <source>
        <strain evidence="3">JCM 17858</strain>
    </source>
</reference>
<dbReference type="Proteomes" id="UP001500394">
    <property type="component" value="Unassembled WGS sequence"/>
</dbReference>
<comment type="caution">
    <text evidence="2">The sequence shown here is derived from an EMBL/GenBank/DDBJ whole genome shotgun (WGS) entry which is preliminary data.</text>
</comment>
<dbReference type="InterPro" id="IPR025250">
    <property type="entry name" value="DUF4199"/>
</dbReference>